<sequence>MWPTDAGNEERVRPVVSLTALTESVGLCRTTMKPRGLGVMKGLGRLLLSLLLLSCENKLLQVNFTTFSCFSLCRYGSCSAVYTQRGLVQLDSAAISGSSTVASYLLMGRFKSFAR</sequence>
<comment type="caution">
    <text evidence="1">The sequence shown here is derived from an EMBL/GenBank/DDBJ whole genome shotgun (WGS) entry which is preliminary data.</text>
</comment>
<evidence type="ECO:0000313" key="1">
    <source>
        <dbReference type="EMBL" id="MEQ2285320.1"/>
    </source>
</evidence>
<dbReference type="EMBL" id="JAHRIP010013048">
    <property type="protein sequence ID" value="MEQ2285320.1"/>
    <property type="molecule type" value="Genomic_DNA"/>
</dbReference>
<organism evidence="1 2">
    <name type="scientific">Ameca splendens</name>
    <dbReference type="NCBI Taxonomy" id="208324"/>
    <lineage>
        <taxon>Eukaryota</taxon>
        <taxon>Metazoa</taxon>
        <taxon>Chordata</taxon>
        <taxon>Craniata</taxon>
        <taxon>Vertebrata</taxon>
        <taxon>Euteleostomi</taxon>
        <taxon>Actinopterygii</taxon>
        <taxon>Neopterygii</taxon>
        <taxon>Teleostei</taxon>
        <taxon>Neoteleostei</taxon>
        <taxon>Acanthomorphata</taxon>
        <taxon>Ovalentaria</taxon>
        <taxon>Atherinomorphae</taxon>
        <taxon>Cyprinodontiformes</taxon>
        <taxon>Goodeidae</taxon>
        <taxon>Ameca</taxon>
    </lineage>
</organism>
<accession>A0ABV0XVJ3</accession>
<gene>
    <name evidence="1" type="ORF">AMECASPLE_030493</name>
</gene>
<dbReference type="Proteomes" id="UP001469553">
    <property type="component" value="Unassembled WGS sequence"/>
</dbReference>
<protein>
    <submittedName>
        <fullName evidence="1">Uncharacterized protein</fullName>
    </submittedName>
</protein>
<evidence type="ECO:0000313" key="2">
    <source>
        <dbReference type="Proteomes" id="UP001469553"/>
    </source>
</evidence>
<proteinExistence type="predicted"/>
<name>A0ABV0XVJ3_9TELE</name>
<keyword evidence="2" id="KW-1185">Reference proteome</keyword>
<reference evidence="1 2" key="1">
    <citation type="submission" date="2021-06" db="EMBL/GenBank/DDBJ databases">
        <authorList>
            <person name="Palmer J.M."/>
        </authorList>
    </citation>
    <scope>NUCLEOTIDE SEQUENCE [LARGE SCALE GENOMIC DNA]</scope>
    <source>
        <strain evidence="1 2">AS_MEX2019</strain>
        <tissue evidence="1">Muscle</tissue>
    </source>
</reference>